<accession>A0ABN7W2I8</accession>
<protein>
    <submittedName>
        <fullName evidence="1">38532_t:CDS:1</fullName>
    </submittedName>
</protein>
<dbReference type="Proteomes" id="UP000789901">
    <property type="component" value="Unassembled WGS sequence"/>
</dbReference>
<dbReference type="EMBL" id="CAJVQB010029116">
    <property type="protein sequence ID" value="CAG8813578.1"/>
    <property type="molecule type" value="Genomic_DNA"/>
</dbReference>
<evidence type="ECO:0000313" key="2">
    <source>
        <dbReference type="Proteomes" id="UP000789901"/>
    </source>
</evidence>
<name>A0ABN7W2I8_GIGMA</name>
<gene>
    <name evidence="1" type="ORF">GMARGA_LOCUS25822</name>
</gene>
<keyword evidence="2" id="KW-1185">Reference proteome</keyword>
<comment type="caution">
    <text evidence="1">The sequence shown here is derived from an EMBL/GenBank/DDBJ whole genome shotgun (WGS) entry which is preliminary data.</text>
</comment>
<evidence type="ECO:0000313" key="1">
    <source>
        <dbReference type="EMBL" id="CAG8813578.1"/>
    </source>
</evidence>
<organism evidence="1 2">
    <name type="scientific">Gigaspora margarita</name>
    <dbReference type="NCBI Taxonomy" id="4874"/>
    <lineage>
        <taxon>Eukaryota</taxon>
        <taxon>Fungi</taxon>
        <taxon>Fungi incertae sedis</taxon>
        <taxon>Mucoromycota</taxon>
        <taxon>Glomeromycotina</taxon>
        <taxon>Glomeromycetes</taxon>
        <taxon>Diversisporales</taxon>
        <taxon>Gigasporaceae</taxon>
        <taxon>Gigaspora</taxon>
    </lineage>
</organism>
<proteinExistence type="predicted"/>
<sequence length="115" mass="13152">MLVLRISGFHIGMLVSHWYCDSKKNKIDQENIIFTNLDASEAQQDQKTPLIPQPFIVPYLIAIINQSTAARHSKFGKIWGKHLLIQNEEPKDSDNSKDSNKNNILQLKIQQLPSI</sequence>
<reference evidence="1 2" key="1">
    <citation type="submission" date="2021-06" db="EMBL/GenBank/DDBJ databases">
        <authorList>
            <person name="Kallberg Y."/>
            <person name="Tangrot J."/>
            <person name="Rosling A."/>
        </authorList>
    </citation>
    <scope>NUCLEOTIDE SEQUENCE [LARGE SCALE GENOMIC DNA]</scope>
    <source>
        <strain evidence="1 2">120-4 pot B 10/14</strain>
    </source>
</reference>